<protein>
    <submittedName>
        <fullName evidence="1">Uncharacterized protein</fullName>
    </submittedName>
</protein>
<accession>A0A1F7IQH3</accession>
<comment type="caution">
    <text evidence="1">The sequence shown here is derived from an EMBL/GenBank/DDBJ whole genome shotgun (WGS) entry which is preliminary data.</text>
</comment>
<gene>
    <name evidence="1" type="ORF">A3B40_00240</name>
</gene>
<sequence length="438" mass="49146">MSGQSEWASSVVNLETRVYAHLPSSNILQRSPTDDEIETREKHRKIFPGADFTIATKEGKLYFVPSWHDLNRIRGDAKGVHYAKAIFEGGSFVPVTERENSTKVTHGNIILARPRNKRYRKSWQALGYDVETEDFNQCIFDLAAVLGENVLKGPDGEIGRAYIRPAGVVITEGTGVGSAADDVIFNSVYIHYFPSYFPGRDERIYHGDGLNVTIFLDQQRLEPIVGKLARNYPLVGDLTRRARELGDEEAVLLAPYGFNPITGGHIRRFAQDGENALIELLLYQYFSDGPGEGLIAVSARNGRRELWYPPEFVNQLPSTTMAYICRYLAPDLGFKVIERPFGFYEIRKGLVDNIIMVGNAVGAAIIGNQRIIHPSKGEIEVISMPISEPAKLIRDAYADQISERTPPSNPSLLTRVDFNSPQVTRAREILYNAWKLHF</sequence>
<dbReference type="InterPro" id="IPR043132">
    <property type="entry name" value="BCAT-like_C"/>
</dbReference>
<reference evidence="1 2" key="1">
    <citation type="journal article" date="2016" name="Nat. Commun.">
        <title>Thousands of microbial genomes shed light on interconnected biogeochemical processes in an aquifer system.</title>
        <authorList>
            <person name="Anantharaman K."/>
            <person name="Brown C.T."/>
            <person name="Hug L.A."/>
            <person name="Sharon I."/>
            <person name="Castelle C.J."/>
            <person name="Probst A.J."/>
            <person name="Thomas B.C."/>
            <person name="Singh A."/>
            <person name="Wilkins M.J."/>
            <person name="Karaoz U."/>
            <person name="Brodie E.L."/>
            <person name="Williams K.H."/>
            <person name="Hubbard S.S."/>
            <person name="Banfield J.F."/>
        </authorList>
    </citation>
    <scope>NUCLEOTIDE SEQUENCE [LARGE SCALE GENOMIC DNA]</scope>
</reference>
<dbReference type="Gene3D" id="3.20.10.10">
    <property type="entry name" value="D-amino Acid Aminotransferase, subunit A, domain 2"/>
    <property type="match status" value="1"/>
</dbReference>
<organism evidence="1 2">
    <name type="scientific">Candidatus Roizmanbacteria bacterium RIFCSPLOWO2_01_FULL_37_16</name>
    <dbReference type="NCBI Taxonomy" id="1802058"/>
    <lineage>
        <taxon>Bacteria</taxon>
        <taxon>Candidatus Roizmaniibacteriota</taxon>
    </lineage>
</organism>
<evidence type="ECO:0000313" key="1">
    <source>
        <dbReference type="EMBL" id="OGK45608.1"/>
    </source>
</evidence>
<proteinExistence type="predicted"/>
<dbReference type="GO" id="GO:0003824">
    <property type="term" value="F:catalytic activity"/>
    <property type="evidence" value="ECO:0007669"/>
    <property type="project" value="InterPro"/>
</dbReference>
<dbReference type="AlphaFoldDB" id="A0A1F7IQH3"/>
<dbReference type="SUPFAM" id="SSF56752">
    <property type="entry name" value="D-aminoacid aminotransferase-like PLP-dependent enzymes"/>
    <property type="match status" value="1"/>
</dbReference>
<dbReference type="InterPro" id="IPR036038">
    <property type="entry name" value="Aminotransferase-like"/>
</dbReference>
<dbReference type="Proteomes" id="UP000178040">
    <property type="component" value="Unassembled WGS sequence"/>
</dbReference>
<evidence type="ECO:0000313" key="2">
    <source>
        <dbReference type="Proteomes" id="UP000178040"/>
    </source>
</evidence>
<dbReference type="EMBL" id="MGAI01000004">
    <property type="protein sequence ID" value="OGK45608.1"/>
    <property type="molecule type" value="Genomic_DNA"/>
</dbReference>
<name>A0A1F7IQH3_9BACT</name>